<comment type="function">
    <text evidence="2 6">Catalyzes the epimerization of the C3' and C5'positions of dTDP-6-deoxy-D-xylo-4-hexulose, forming dTDP-6-deoxy-L-lyxo-4-hexulose.</text>
</comment>
<dbReference type="EC" id="5.1.3.13" evidence="3 6"/>
<dbReference type="KEGG" id="aell:AELL_2256"/>
<dbReference type="EMBL" id="CP032097">
    <property type="protein sequence ID" value="AXX95882.1"/>
    <property type="molecule type" value="Genomic_DNA"/>
</dbReference>
<evidence type="ECO:0000313" key="8">
    <source>
        <dbReference type="EMBL" id="RXI29740.1"/>
    </source>
</evidence>
<name>A0A347UAK4_9BACT</name>
<dbReference type="EMBL" id="NXIG01000010">
    <property type="protein sequence ID" value="RXI29740.1"/>
    <property type="molecule type" value="Genomic_DNA"/>
</dbReference>
<comment type="similarity">
    <text evidence="6">Belongs to the dTDP-4-dehydrorhamnose 3,5-epimerase family.</text>
</comment>
<dbReference type="CDD" id="cd00438">
    <property type="entry name" value="cupin_RmlC"/>
    <property type="match status" value="1"/>
</dbReference>
<dbReference type="PANTHER" id="PTHR21047:SF2">
    <property type="entry name" value="THYMIDINE DIPHOSPHO-4-KETO-RHAMNOSE 3,5-EPIMERASE"/>
    <property type="match status" value="1"/>
</dbReference>
<dbReference type="Proteomes" id="UP000290588">
    <property type="component" value="Unassembled WGS sequence"/>
</dbReference>
<dbReference type="Pfam" id="PF00908">
    <property type="entry name" value="dTDP_sugar_isom"/>
    <property type="match status" value="1"/>
</dbReference>
<comment type="catalytic activity">
    <reaction evidence="1 6">
        <text>dTDP-4-dehydro-6-deoxy-alpha-D-glucose = dTDP-4-dehydro-beta-L-rhamnose</text>
        <dbReference type="Rhea" id="RHEA:16969"/>
        <dbReference type="ChEBI" id="CHEBI:57649"/>
        <dbReference type="ChEBI" id="CHEBI:62830"/>
        <dbReference type="EC" id="5.1.3.13"/>
    </reaction>
</comment>
<comment type="pathway">
    <text evidence="6">Carbohydrate biosynthesis; dTDP-L-rhamnose biosynthesis.</text>
</comment>
<dbReference type="InterPro" id="IPR014710">
    <property type="entry name" value="RmlC-like_jellyroll"/>
</dbReference>
<dbReference type="GO" id="GO:0005829">
    <property type="term" value="C:cytosol"/>
    <property type="evidence" value="ECO:0007669"/>
    <property type="project" value="TreeGrafter"/>
</dbReference>
<evidence type="ECO:0000256" key="6">
    <source>
        <dbReference type="RuleBase" id="RU364069"/>
    </source>
</evidence>
<keyword evidence="9" id="KW-1185">Reference proteome</keyword>
<evidence type="ECO:0000313" key="9">
    <source>
        <dbReference type="Proteomes" id="UP000262582"/>
    </source>
</evidence>
<proteinExistence type="inferred from homology"/>
<organism evidence="8 10">
    <name type="scientific">Arcobacter ellisii</name>
    <dbReference type="NCBI Taxonomy" id="913109"/>
    <lineage>
        <taxon>Bacteria</taxon>
        <taxon>Pseudomonadati</taxon>
        <taxon>Campylobacterota</taxon>
        <taxon>Epsilonproteobacteria</taxon>
        <taxon>Campylobacterales</taxon>
        <taxon>Arcobacteraceae</taxon>
        <taxon>Arcobacter</taxon>
    </lineage>
</organism>
<sequence length="190" mass="21826">MKYLRQGIPEIIVCEPIIHFDDRGFVYEAFKKESFENFLGFNVDFCQDNISFSKHGVIRGLHTNTLEFAQSKLVTVLQGKILDVAVDFRVGSPTFGKYISIELSSENKKQLFIPRGFLHGFSVLSEDAIVNIKIDRYFAPDQSIGVKYDDEYLNIDWKIPKECVILSSADKKLLNFNDISSPFDYNSKLY</sequence>
<evidence type="ECO:0000256" key="4">
    <source>
        <dbReference type="ARBA" id="ARBA00019595"/>
    </source>
</evidence>
<dbReference type="InterPro" id="IPR011051">
    <property type="entry name" value="RmlC_Cupin_sf"/>
</dbReference>
<reference evidence="8 10" key="1">
    <citation type="submission" date="2017-09" db="EMBL/GenBank/DDBJ databases">
        <title>Genomics of the genus Arcobacter.</title>
        <authorList>
            <person name="Perez-Cataluna A."/>
            <person name="Figueras M.J."/>
            <person name="Salas-Masso N."/>
        </authorList>
    </citation>
    <scope>NUCLEOTIDE SEQUENCE [LARGE SCALE GENOMIC DNA]</scope>
    <source>
        <strain evidence="8 10">CECT 7837</strain>
    </source>
</reference>
<dbReference type="SUPFAM" id="SSF51182">
    <property type="entry name" value="RmlC-like cupins"/>
    <property type="match status" value="1"/>
</dbReference>
<dbReference type="NCBIfam" id="TIGR01221">
    <property type="entry name" value="rmlC"/>
    <property type="match status" value="1"/>
</dbReference>
<evidence type="ECO:0000256" key="2">
    <source>
        <dbReference type="ARBA" id="ARBA00001997"/>
    </source>
</evidence>
<evidence type="ECO:0000256" key="1">
    <source>
        <dbReference type="ARBA" id="ARBA00001298"/>
    </source>
</evidence>
<dbReference type="GO" id="GO:0019305">
    <property type="term" value="P:dTDP-rhamnose biosynthetic process"/>
    <property type="evidence" value="ECO:0007669"/>
    <property type="project" value="UniProtKB-UniRule"/>
</dbReference>
<gene>
    <name evidence="8" type="primary">rfbC</name>
    <name evidence="7" type="ORF">AELL_2256</name>
    <name evidence="8" type="ORF">CP962_10260</name>
</gene>
<dbReference type="Gene3D" id="2.60.120.10">
    <property type="entry name" value="Jelly Rolls"/>
    <property type="match status" value="1"/>
</dbReference>
<dbReference type="OrthoDB" id="9800680at2"/>
<dbReference type="AlphaFoldDB" id="A0A347UAK4"/>
<keyword evidence="6" id="KW-0413">Isomerase</keyword>
<dbReference type="GO" id="GO:0008830">
    <property type="term" value="F:dTDP-4-dehydrorhamnose 3,5-epimerase activity"/>
    <property type="evidence" value="ECO:0007669"/>
    <property type="project" value="UniProtKB-UniRule"/>
</dbReference>
<dbReference type="Proteomes" id="UP000262582">
    <property type="component" value="Chromosome"/>
</dbReference>
<feature type="site" description="Participates in a stacking interaction with the thymidine ring of dTDP-4-oxo-6-deoxyglucose" evidence="5">
    <location>
        <position position="138"/>
    </location>
</feature>
<dbReference type="RefSeq" id="WP_118918042.1">
    <property type="nucleotide sequence ID" value="NZ_CP032097.1"/>
</dbReference>
<evidence type="ECO:0000256" key="3">
    <source>
        <dbReference type="ARBA" id="ARBA00012098"/>
    </source>
</evidence>
<dbReference type="GO" id="GO:0000271">
    <property type="term" value="P:polysaccharide biosynthetic process"/>
    <property type="evidence" value="ECO:0007669"/>
    <property type="project" value="TreeGrafter"/>
</dbReference>
<evidence type="ECO:0000256" key="5">
    <source>
        <dbReference type="PIRSR" id="PIRSR600888-3"/>
    </source>
</evidence>
<protein>
    <recommendedName>
        <fullName evidence="4 6">dTDP-4-dehydrorhamnose 3,5-epimerase</fullName>
        <ecNumber evidence="3 6">5.1.3.13</ecNumber>
    </recommendedName>
    <alternativeName>
        <fullName evidence="6">Thymidine diphospho-4-keto-rhamnose 3,5-epimerase</fullName>
    </alternativeName>
</protein>
<comment type="subunit">
    <text evidence="6">Homodimer.</text>
</comment>
<evidence type="ECO:0000313" key="7">
    <source>
        <dbReference type="EMBL" id="AXX95882.1"/>
    </source>
</evidence>
<accession>A0A347UAK4</accession>
<dbReference type="InterPro" id="IPR000888">
    <property type="entry name" value="RmlC-like"/>
</dbReference>
<reference evidence="7 9" key="2">
    <citation type="submission" date="2018-08" db="EMBL/GenBank/DDBJ databases">
        <title>Complete genome of the Arcobacter ellisii type strain LMG 26155.</title>
        <authorList>
            <person name="Miller W.G."/>
            <person name="Yee E."/>
            <person name="Bono J.L."/>
        </authorList>
    </citation>
    <scope>NUCLEOTIDE SEQUENCE [LARGE SCALE GENOMIC DNA]</scope>
    <source>
        <strain evidence="7 9">LMG 26155</strain>
    </source>
</reference>
<evidence type="ECO:0000313" key="10">
    <source>
        <dbReference type="Proteomes" id="UP000290588"/>
    </source>
</evidence>
<dbReference type="PANTHER" id="PTHR21047">
    <property type="entry name" value="DTDP-6-DEOXY-D-GLUCOSE-3,5 EPIMERASE"/>
    <property type="match status" value="1"/>
</dbReference>